<dbReference type="InterPro" id="IPR021833">
    <property type="entry name" value="DUF3425"/>
</dbReference>
<dbReference type="Pfam" id="PF11905">
    <property type="entry name" value="DUF3425"/>
    <property type="match status" value="1"/>
</dbReference>
<evidence type="ECO:0000313" key="2">
    <source>
        <dbReference type="Proteomes" id="UP000777438"/>
    </source>
</evidence>
<accession>A0A9P8VPJ9</accession>
<keyword evidence="2" id="KW-1185">Reference proteome</keyword>
<gene>
    <name evidence="1" type="ORF">B0T10DRAFT_524088</name>
</gene>
<protein>
    <submittedName>
        <fullName evidence="1">Uncharacterized protein</fullName>
    </submittedName>
</protein>
<dbReference type="OrthoDB" id="2245989at2759"/>
<dbReference type="Proteomes" id="UP000777438">
    <property type="component" value="Unassembled WGS sequence"/>
</dbReference>
<name>A0A9P8VPJ9_9HYPO</name>
<dbReference type="PANTHER" id="PTHR38116:SF1">
    <property type="entry name" value="BZIP DOMAIN-CONTAINING PROTEIN"/>
    <property type="match status" value="1"/>
</dbReference>
<dbReference type="PANTHER" id="PTHR38116">
    <property type="entry name" value="CHROMOSOME 7, WHOLE GENOME SHOTGUN SEQUENCE"/>
    <property type="match status" value="1"/>
</dbReference>
<proteinExistence type="predicted"/>
<comment type="caution">
    <text evidence="1">The sequence shown here is derived from an EMBL/GenBank/DDBJ whole genome shotgun (WGS) entry which is preliminary data.</text>
</comment>
<dbReference type="EMBL" id="JAGPYM010000087">
    <property type="protein sequence ID" value="KAH6867858.1"/>
    <property type="molecule type" value="Genomic_DNA"/>
</dbReference>
<evidence type="ECO:0000313" key="1">
    <source>
        <dbReference type="EMBL" id="KAH6867858.1"/>
    </source>
</evidence>
<sequence>MSSHFIPIQLMPQQANAGPHDDWTGISDPKARKRIQDRVHQRNRRQRCKAKATHSWRPANECCYIPTTSATTQLLPCDNSNELQPSGSPLYAGNVVQKAPQMQPLDLNSFTACEPDSPRTEWFIVQFSANAHQNFLHGSPRADMLINLIQFNTTRALVMNARLMGVTREFMTAESRSQLSLESVHAAFHNALPPSLTPTNLQLTVSHHPWIDILPFPEIRDNLLRRDESSYNKMELCRDLRGFQAVTNNCGGMIVWGDPWDLRAWEVTEAFVLKWPWVIKDSHELLESTRYWRTVRGEPDLAQLE</sequence>
<reference evidence="1 2" key="1">
    <citation type="journal article" date="2021" name="Nat. Commun.">
        <title>Genetic determinants of endophytism in the Arabidopsis root mycobiome.</title>
        <authorList>
            <person name="Mesny F."/>
            <person name="Miyauchi S."/>
            <person name="Thiergart T."/>
            <person name="Pickel B."/>
            <person name="Atanasova L."/>
            <person name="Karlsson M."/>
            <person name="Huettel B."/>
            <person name="Barry K.W."/>
            <person name="Haridas S."/>
            <person name="Chen C."/>
            <person name="Bauer D."/>
            <person name="Andreopoulos W."/>
            <person name="Pangilinan J."/>
            <person name="LaButti K."/>
            <person name="Riley R."/>
            <person name="Lipzen A."/>
            <person name="Clum A."/>
            <person name="Drula E."/>
            <person name="Henrissat B."/>
            <person name="Kohler A."/>
            <person name="Grigoriev I.V."/>
            <person name="Martin F.M."/>
            <person name="Hacquard S."/>
        </authorList>
    </citation>
    <scope>NUCLEOTIDE SEQUENCE [LARGE SCALE GENOMIC DNA]</scope>
    <source>
        <strain evidence="1 2">MPI-CAGE-CH-0241</strain>
    </source>
</reference>
<organism evidence="1 2">
    <name type="scientific">Thelonectria olida</name>
    <dbReference type="NCBI Taxonomy" id="1576542"/>
    <lineage>
        <taxon>Eukaryota</taxon>
        <taxon>Fungi</taxon>
        <taxon>Dikarya</taxon>
        <taxon>Ascomycota</taxon>
        <taxon>Pezizomycotina</taxon>
        <taxon>Sordariomycetes</taxon>
        <taxon>Hypocreomycetidae</taxon>
        <taxon>Hypocreales</taxon>
        <taxon>Nectriaceae</taxon>
        <taxon>Thelonectria</taxon>
    </lineage>
</organism>
<dbReference type="AlphaFoldDB" id="A0A9P8VPJ9"/>